<accession>A0A3T1D3Y4</accession>
<keyword evidence="2" id="KW-1185">Reference proteome</keyword>
<gene>
    <name evidence="1" type="ORF">KCTCHS21_22160</name>
</gene>
<protein>
    <submittedName>
        <fullName evidence="1">Uncharacterized protein</fullName>
    </submittedName>
</protein>
<sequence>MKKEEIVTQLYSINLKDYDNGDVSLIPQYHRGAIAHITQENIHSYHGGHHPWLGDSESYIATEASNLVPDEYKREDGIKIEYLKVFKKSDTLGIATIKFNDDFFYEVKVESSDLTGGIFIITQIDLHTFVKK</sequence>
<evidence type="ECO:0000313" key="2">
    <source>
        <dbReference type="Proteomes" id="UP000289856"/>
    </source>
</evidence>
<proteinExistence type="predicted"/>
<reference evidence="1 2" key="1">
    <citation type="submission" date="2019-01" db="EMBL/GenBank/DDBJ databases">
        <title>Complete genome sequence of Cohnella hallensis HS21 isolated from Korean fir (Abies koreana) rhizospheric soil.</title>
        <authorList>
            <person name="Jiang L."/>
            <person name="Kang S.W."/>
            <person name="Kim S."/>
            <person name="Jung J."/>
            <person name="Kim C.Y."/>
            <person name="Kim D.H."/>
            <person name="Kim S.W."/>
            <person name="Lee J."/>
        </authorList>
    </citation>
    <scope>NUCLEOTIDE SEQUENCE [LARGE SCALE GENOMIC DNA]</scope>
    <source>
        <strain evidence="1 2">HS21</strain>
    </source>
</reference>
<evidence type="ECO:0000313" key="1">
    <source>
        <dbReference type="EMBL" id="BBI32817.1"/>
    </source>
</evidence>
<dbReference type="AlphaFoldDB" id="A0A3T1D3Y4"/>
<name>A0A3T1D3Y4_9BACL</name>
<dbReference type="Proteomes" id="UP000289856">
    <property type="component" value="Chromosome"/>
</dbReference>
<organism evidence="1 2">
    <name type="scientific">Cohnella abietis</name>
    <dbReference type="NCBI Taxonomy" id="2507935"/>
    <lineage>
        <taxon>Bacteria</taxon>
        <taxon>Bacillati</taxon>
        <taxon>Bacillota</taxon>
        <taxon>Bacilli</taxon>
        <taxon>Bacillales</taxon>
        <taxon>Paenibacillaceae</taxon>
        <taxon>Cohnella</taxon>
    </lineage>
</organism>
<dbReference type="KEGG" id="cohn:KCTCHS21_22160"/>
<dbReference type="EMBL" id="AP019400">
    <property type="protein sequence ID" value="BBI32817.1"/>
    <property type="molecule type" value="Genomic_DNA"/>
</dbReference>